<dbReference type="Pfam" id="PF13557">
    <property type="entry name" value="Phenol_MetA_deg"/>
    <property type="match status" value="1"/>
</dbReference>
<feature type="signal peptide" evidence="1">
    <location>
        <begin position="1"/>
        <end position="19"/>
    </location>
</feature>
<gene>
    <name evidence="2" type="ORF">FOY91_16420</name>
</gene>
<dbReference type="InterPro" id="IPR025737">
    <property type="entry name" value="FApF"/>
</dbReference>
<evidence type="ECO:0000313" key="3">
    <source>
        <dbReference type="Proteomes" id="UP000318681"/>
    </source>
</evidence>
<keyword evidence="1" id="KW-0732">Signal</keyword>
<feature type="chain" id="PRO_5021902527" evidence="1">
    <location>
        <begin position="20"/>
        <end position="265"/>
    </location>
</feature>
<comment type="caution">
    <text evidence="2">The sequence shown here is derived from an EMBL/GenBank/DDBJ whole genome shotgun (WGS) entry which is preliminary data.</text>
</comment>
<protein>
    <submittedName>
        <fullName evidence="2">Transporter</fullName>
    </submittedName>
</protein>
<dbReference type="RefSeq" id="WP_145154317.1">
    <property type="nucleotide sequence ID" value="NZ_VNIM01000083.1"/>
</dbReference>
<dbReference type="Proteomes" id="UP000318681">
    <property type="component" value="Unassembled WGS sequence"/>
</dbReference>
<proteinExistence type="predicted"/>
<sequence>MRALFLLLPLALAATTAEAAPLRDLCSQRPGLGTPACTVDPGHLQIEAALGDWTLDRQPDTRTDTIVSGDVQARYGLTDTLEARIGWTAFGHERIRDRASGTVSRESGIGDVTVGMKRNLANPDGSGFSAALLPFASLPVGRSPAGAGDWGAGLLVPLTYQISDAFQIEFTPEIDAAVDQDRHGRHLAYSGVIGIAETFGQTLMASLEYQRLRDNDPSGRVTTQLAGVSMAWHPQERVQFDVGSNIGLDHASPDVQIYFGVTRKF</sequence>
<name>A0A558QX00_9SPHN</name>
<evidence type="ECO:0000313" key="2">
    <source>
        <dbReference type="EMBL" id="TVV71602.1"/>
    </source>
</evidence>
<keyword evidence="3" id="KW-1185">Reference proteome</keyword>
<reference evidence="2 3" key="1">
    <citation type="submission" date="2019-07" db="EMBL/GenBank/DDBJ databases">
        <title>Sphingomonas solaris sp. nov., isolated from a solar panel from Boston, Massachusetts.</title>
        <authorList>
            <person name="Tanner K."/>
            <person name="Pascual J."/>
            <person name="Mancuso C."/>
            <person name="Pereto J."/>
            <person name="Khalil A."/>
            <person name="Vilanova C."/>
        </authorList>
    </citation>
    <scope>NUCLEOTIDE SEQUENCE [LARGE SCALE GENOMIC DNA]</scope>
    <source>
        <strain evidence="2 3">R4DWN</strain>
    </source>
</reference>
<dbReference type="OrthoDB" id="189778at2"/>
<evidence type="ECO:0000256" key="1">
    <source>
        <dbReference type="SAM" id="SignalP"/>
    </source>
</evidence>
<dbReference type="EMBL" id="VNIM01000083">
    <property type="protein sequence ID" value="TVV71602.1"/>
    <property type="molecule type" value="Genomic_DNA"/>
</dbReference>
<organism evidence="2 3">
    <name type="scientific">Alterirhizorhabdus solaris</name>
    <dbReference type="NCBI Taxonomy" id="2529389"/>
    <lineage>
        <taxon>Bacteria</taxon>
        <taxon>Pseudomonadati</taxon>
        <taxon>Pseudomonadota</taxon>
        <taxon>Alphaproteobacteria</taxon>
        <taxon>Sphingomonadales</taxon>
        <taxon>Rhizorhabdaceae</taxon>
        <taxon>Alterirhizorhabdus</taxon>
    </lineage>
</organism>
<dbReference type="AlphaFoldDB" id="A0A558QX00"/>
<accession>A0A558QX00</accession>